<evidence type="ECO:0000313" key="5">
    <source>
        <dbReference type="EMBL" id="MBY8826357.1"/>
    </source>
</evidence>
<feature type="domain" description="HTH luxR-type" evidence="4">
    <location>
        <begin position="853"/>
        <end position="918"/>
    </location>
</feature>
<dbReference type="InterPro" id="IPR036388">
    <property type="entry name" value="WH-like_DNA-bd_sf"/>
</dbReference>
<dbReference type="Gene3D" id="1.10.10.10">
    <property type="entry name" value="Winged helix-like DNA-binding domain superfamily/Winged helix DNA-binding domain"/>
    <property type="match status" value="1"/>
</dbReference>
<keyword evidence="1" id="KW-0805">Transcription regulation</keyword>
<dbReference type="SUPFAM" id="SSF52540">
    <property type="entry name" value="P-loop containing nucleoside triphosphate hydrolases"/>
    <property type="match status" value="1"/>
</dbReference>
<dbReference type="PANTHER" id="PTHR44688:SF16">
    <property type="entry name" value="DNA-BINDING TRANSCRIPTIONAL ACTIVATOR DEVR_DOSR"/>
    <property type="match status" value="1"/>
</dbReference>
<dbReference type="Gene3D" id="3.40.50.300">
    <property type="entry name" value="P-loop containing nucleotide triphosphate hydrolases"/>
    <property type="match status" value="1"/>
</dbReference>
<dbReference type="InterPro" id="IPR000792">
    <property type="entry name" value="Tscrpt_reg_LuxR_C"/>
</dbReference>
<dbReference type="Gene3D" id="1.25.40.10">
    <property type="entry name" value="Tetratricopeptide repeat domain"/>
    <property type="match status" value="1"/>
</dbReference>
<dbReference type="InterPro" id="IPR059106">
    <property type="entry name" value="WHD_MalT"/>
</dbReference>
<proteinExistence type="predicted"/>
<dbReference type="PANTHER" id="PTHR44688">
    <property type="entry name" value="DNA-BINDING TRANSCRIPTIONAL ACTIVATOR DEVR_DOSR"/>
    <property type="match status" value="1"/>
</dbReference>
<dbReference type="Pfam" id="PF25873">
    <property type="entry name" value="WHD_MalT"/>
    <property type="match status" value="1"/>
</dbReference>
<organism evidence="5 6">
    <name type="scientific">Sphingomonas colocasiae</name>
    <dbReference type="NCBI Taxonomy" id="1848973"/>
    <lineage>
        <taxon>Bacteria</taxon>
        <taxon>Pseudomonadati</taxon>
        <taxon>Pseudomonadota</taxon>
        <taxon>Alphaproteobacteria</taxon>
        <taxon>Sphingomonadales</taxon>
        <taxon>Sphingomonadaceae</taxon>
        <taxon>Sphingomonas</taxon>
    </lineage>
</organism>
<dbReference type="SUPFAM" id="SSF46894">
    <property type="entry name" value="C-terminal effector domain of the bipartite response regulators"/>
    <property type="match status" value="1"/>
</dbReference>
<dbReference type="Pfam" id="PF17874">
    <property type="entry name" value="TPR_MalT"/>
    <property type="match status" value="1"/>
</dbReference>
<name>A0ABS7PYB5_9SPHN</name>
<dbReference type="InterPro" id="IPR011990">
    <property type="entry name" value="TPR-like_helical_dom_sf"/>
</dbReference>
<dbReference type="Proteomes" id="UP000706039">
    <property type="component" value="Unassembled WGS sequence"/>
</dbReference>
<comment type="caution">
    <text evidence="5">The sequence shown here is derived from an EMBL/GenBank/DDBJ whole genome shotgun (WGS) entry which is preliminary data.</text>
</comment>
<evidence type="ECO:0000313" key="6">
    <source>
        <dbReference type="Proteomes" id="UP000706039"/>
    </source>
</evidence>
<dbReference type="InterPro" id="IPR041617">
    <property type="entry name" value="TPR_MalT"/>
</dbReference>
<sequence length="922" mass="100215">MSPFRALKCGGGGNAPSPNGRQAISEFGDLGGGWNGTLLLSKLRPPMLNADTVPRSALIARLDPGRTPLLSLLRSPAGFGKTTLLAQFHDHLEKSGESVAWLALDEDDRDPERFVAYLTHAVARAVDAPDRPGTETLAILLNALSADGPPAFMFLDDYHLAQTRQNDQVIEWLLRHRPQRLKLVVAMRGRPAFPVSRLRAEGNLIELDEEDLRFRLDDGRRLFGDELDAAGMAAVFERTEGWPVALQLARLWASRHAGTPSPFPGFTGSASEMAAYLAEEIVAGLPEASRDLLLATAIVRELPLDLARHLTQGRANSAMLAELIALNVPIFAVPGHDDRFRYHPIFREFLAAQLAVSDRHDTRALHRLASQWFHDHDRIVDAIEHAAAAGDDALALELAGGVSWVRQISRGRSVDVRRVLAALPETSVTRHPRLAATSAFLKYKEGNNKAGSLMFQDLEAMFPRGPARAAEFGPGATQDLQLLDALHAAYVDEGIAPEAIRPLEALLVGADPADYGFRGTLTTTLGLLYFRNGRLLNSRATFLASMDEFTSGNIGYGTVFIPTHLAMIAIVQAQLGEARSWIASGSEKIRAHFSFDPALHHQLDLIAAELHYLSNDLLAAKHCLSAAMAAIEQIEGWAELYIAAYRTMAAIALAETGIDAARAVLDEGNDAARRLGLPRLSFNLVSRRVQLLLAAGALAEAERAAEDGGLADIAAGLHYPVTGWIERDEAIAGQARLAIAREDPREALERLAELERHAHECDAGLHLVQCRILKAIAWRKAGEIDLAVSSMRQALTETMREGLVRPFLDEGPVVRALLRDTVAHIGVGAMTEALYAWISHLLIAFDGAAATDETVGAAIFTPAELAVLQQLQGGGSNKEIARRLDTTDNTVKFHMKNIFRKLGVNTRRLAIEVATQRGLLGD</sequence>
<keyword evidence="3" id="KW-0804">Transcription</keyword>
<keyword evidence="6" id="KW-1185">Reference proteome</keyword>
<keyword evidence="2" id="KW-0238">DNA-binding</keyword>
<dbReference type="EMBL" id="JAINVV010000016">
    <property type="protein sequence ID" value="MBY8826357.1"/>
    <property type="molecule type" value="Genomic_DNA"/>
</dbReference>
<dbReference type="PROSITE" id="PS50043">
    <property type="entry name" value="HTH_LUXR_2"/>
    <property type="match status" value="1"/>
</dbReference>
<evidence type="ECO:0000256" key="1">
    <source>
        <dbReference type="ARBA" id="ARBA00023015"/>
    </source>
</evidence>
<dbReference type="Pfam" id="PF00196">
    <property type="entry name" value="GerE"/>
    <property type="match status" value="1"/>
</dbReference>
<gene>
    <name evidence="5" type="ORF">K7G82_28900</name>
</gene>
<accession>A0ABS7PYB5</accession>
<evidence type="ECO:0000256" key="2">
    <source>
        <dbReference type="ARBA" id="ARBA00023125"/>
    </source>
</evidence>
<dbReference type="CDD" id="cd06170">
    <property type="entry name" value="LuxR_C_like"/>
    <property type="match status" value="1"/>
</dbReference>
<dbReference type="InterPro" id="IPR016032">
    <property type="entry name" value="Sig_transdc_resp-reg_C-effctor"/>
</dbReference>
<evidence type="ECO:0000259" key="4">
    <source>
        <dbReference type="PROSITE" id="PS50043"/>
    </source>
</evidence>
<protein>
    <submittedName>
        <fullName evidence="5">LuxR C-terminal-related transcriptional regulator</fullName>
    </submittedName>
</protein>
<dbReference type="PRINTS" id="PR00038">
    <property type="entry name" value="HTHLUXR"/>
</dbReference>
<dbReference type="SMART" id="SM00421">
    <property type="entry name" value="HTH_LUXR"/>
    <property type="match status" value="1"/>
</dbReference>
<evidence type="ECO:0000256" key="3">
    <source>
        <dbReference type="ARBA" id="ARBA00023163"/>
    </source>
</evidence>
<dbReference type="RefSeq" id="WP_222993931.1">
    <property type="nucleotide sequence ID" value="NZ_JAINVV010000016.1"/>
</dbReference>
<reference evidence="5 6" key="1">
    <citation type="submission" date="2021-08" db="EMBL/GenBank/DDBJ databases">
        <authorList>
            <person name="Tuo L."/>
        </authorList>
    </citation>
    <scope>NUCLEOTIDE SEQUENCE [LARGE SCALE GENOMIC DNA]</scope>
    <source>
        <strain evidence="5 6">JCM 31229</strain>
    </source>
</reference>
<dbReference type="InterPro" id="IPR027417">
    <property type="entry name" value="P-loop_NTPase"/>
</dbReference>